<name>A0ABT1IJK0_9PSEU</name>
<sequence>MRVVGISAFVGGAGHDGGMCRSIKTLRAPFVDEVGDDDVRAAALQYVRKISGFRAPAPHNAEAFEAAVDAVTAATQELLDRLVVRGGKQ</sequence>
<evidence type="ECO:0000313" key="1">
    <source>
        <dbReference type="EMBL" id="MCP2272830.1"/>
    </source>
</evidence>
<accession>A0ABT1IJK0</accession>
<dbReference type="Proteomes" id="UP001205185">
    <property type="component" value="Unassembled WGS sequence"/>
</dbReference>
<dbReference type="Pfam" id="PF10041">
    <property type="entry name" value="DUF2277"/>
    <property type="match status" value="1"/>
</dbReference>
<dbReference type="InterPro" id="IPR018735">
    <property type="entry name" value="DUF2277"/>
</dbReference>
<keyword evidence="2" id="KW-1185">Reference proteome</keyword>
<gene>
    <name evidence="1" type="ORF">LV75_005356</name>
</gene>
<dbReference type="EMBL" id="JAMTCO010000014">
    <property type="protein sequence ID" value="MCP2272830.1"/>
    <property type="molecule type" value="Genomic_DNA"/>
</dbReference>
<comment type="caution">
    <text evidence="1">The sequence shown here is derived from an EMBL/GenBank/DDBJ whole genome shotgun (WGS) entry which is preliminary data.</text>
</comment>
<proteinExistence type="predicted"/>
<evidence type="ECO:0008006" key="3">
    <source>
        <dbReference type="Google" id="ProtNLM"/>
    </source>
</evidence>
<evidence type="ECO:0000313" key="2">
    <source>
        <dbReference type="Proteomes" id="UP001205185"/>
    </source>
</evidence>
<reference evidence="1 2" key="1">
    <citation type="submission" date="2022-06" db="EMBL/GenBank/DDBJ databases">
        <title>Genomic Encyclopedia of Archaeal and Bacterial Type Strains, Phase II (KMG-II): from individual species to whole genera.</title>
        <authorList>
            <person name="Goeker M."/>
        </authorList>
    </citation>
    <scope>NUCLEOTIDE SEQUENCE [LARGE SCALE GENOMIC DNA]</scope>
    <source>
        <strain evidence="1 2">DSM 44255</strain>
    </source>
</reference>
<organism evidence="1 2">
    <name type="scientific">Actinokineospora diospyrosa</name>
    <dbReference type="NCBI Taxonomy" id="103728"/>
    <lineage>
        <taxon>Bacteria</taxon>
        <taxon>Bacillati</taxon>
        <taxon>Actinomycetota</taxon>
        <taxon>Actinomycetes</taxon>
        <taxon>Pseudonocardiales</taxon>
        <taxon>Pseudonocardiaceae</taxon>
        <taxon>Actinokineospora</taxon>
    </lineage>
</organism>
<protein>
    <recommendedName>
        <fullName evidence="3">HEPN domain-containing protein</fullName>
    </recommendedName>
</protein>